<keyword evidence="2 3" id="KW-0472">Membrane</keyword>
<dbReference type="Gene3D" id="3.40.710.10">
    <property type="entry name" value="DD-peptidase/beta-lactamase superfamily"/>
    <property type="match status" value="1"/>
</dbReference>
<dbReference type="PANTHER" id="PTHR30627:SF1">
    <property type="entry name" value="PEPTIDOGLYCAN D,D-TRANSPEPTIDASE FTSI"/>
    <property type="match status" value="1"/>
</dbReference>
<dbReference type="Pfam" id="PF00905">
    <property type="entry name" value="Transpeptidase"/>
    <property type="match status" value="1"/>
</dbReference>
<dbReference type="Gene3D" id="1.10.150.770">
    <property type="match status" value="1"/>
</dbReference>
<evidence type="ECO:0000259" key="5">
    <source>
        <dbReference type="Pfam" id="PF03717"/>
    </source>
</evidence>
<organism evidence="6 7">
    <name type="scientific">candidate division NPL-UPA2 bacterium Unc8</name>
    <dbReference type="NCBI Taxonomy" id="1980939"/>
    <lineage>
        <taxon>Bacteria</taxon>
    </lineage>
</organism>
<dbReference type="InterPro" id="IPR001460">
    <property type="entry name" value="PCN-bd_Tpept"/>
</dbReference>
<feature type="domain" description="Penicillin-binding protein transpeptidase" evidence="4">
    <location>
        <begin position="241"/>
        <end position="545"/>
    </location>
</feature>
<comment type="caution">
    <text evidence="6">The sequence shown here is derived from an EMBL/GenBank/DDBJ whole genome shotgun (WGS) entry which is preliminary data.</text>
</comment>
<dbReference type="SUPFAM" id="SSF56519">
    <property type="entry name" value="Penicillin binding protein dimerisation domain"/>
    <property type="match status" value="1"/>
</dbReference>
<dbReference type="InterPro" id="IPR012338">
    <property type="entry name" value="Beta-lactam/transpept-like"/>
</dbReference>
<dbReference type="InterPro" id="IPR050515">
    <property type="entry name" value="Beta-lactam/transpept"/>
</dbReference>
<dbReference type="GO" id="GO:0008658">
    <property type="term" value="F:penicillin binding"/>
    <property type="evidence" value="ECO:0007669"/>
    <property type="project" value="InterPro"/>
</dbReference>
<dbReference type="InterPro" id="IPR036138">
    <property type="entry name" value="PBP_dimer_sf"/>
</dbReference>
<feature type="domain" description="Penicillin-binding protein dimerisation" evidence="5">
    <location>
        <begin position="54"/>
        <end position="197"/>
    </location>
</feature>
<evidence type="ECO:0000259" key="4">
    <source>
        <dbReference type="Pfam" id="PF00905"/>
    </source>
</evidence>
<keyword evidence="3" id="KW-0812">Transmembrane</keyword>
<evidence type="ECO:0000313" key="7">
    <source>
        <dbReference type="Proteomes" id="UP000266287"/>
    </source>
</evidence>
<dbReference type="GO" id="GO:0071555">
    <property type="term" value="P:cell wall organization"/>
    <property type="evidence" value="ECO:0007669"/>
    <property type="project" value="TreeGrafter"/>
</dbReference>
<dbReference type="EMBL" id="NDHY01000013">
    <property type="protein sequence ID" value="RIH99764.1"/>
    <property type="molecule type" value="Genomic_DNA"/>
</dbReference>
<dbReference type="AlphaFoldDB" id="A0A399FU01"/>
<dbReference type="GO" id="GO:0005886">
    <property type="term" value="C:plasma membrane"/>
    <property type="evidence" value="ECO:0007669"/>
    <property type="project" value="TreeGrafter"/>
</dbReference>
<dbReference type="SUPFAM" id="SSF56601">
    <property type="entry name" value="beta-lactamase/transpeptidase-like"/>
    <property type="match status" value="1"/>
</dbReference>
<proteinExistence type="predicted"/>
<accession>A0A399FU01</accession>
<dbReference type="Gene3D" id="3.30.450.330">
    <property type="match status" value="1"/>
</dbReference>
<protein>
    <submittedName>
        <fullName evidence="6">Penicillin-binding protein 2</fullName>
    </submittedName>
</protein>
<dbReference type="PANTHER" id="PTHR30627">
    <property type="entry name" value="PEPTIDOGLYCAN D,D-TRANSPEPTIDASE"/>
    <property type="match status" value="1"/>
</dbReference>
<reference evidence="6 7" key="1">
    <citation type="submission" date="2018-08" db="EMBL/GenBank/DDBJ databases">
        <title>Draft genome of candidate division NPL-UPA2 bacterium Unc8 that adapted to ultra-basic serpentinizing groundwater.</title>
        <authorList>
            <person name="Ishii S."/>
            <person name="Suzuki S."/>
            <person name="Nealson K.H."/>
        </authorList>
    </citation>
    <scope>NUCLEOTIDE SEQUENCE [LARGE SCALE GENOMIC DNA]</scope>
    <source>
        <strain evidence="6">Unc8</strain>
    </source>
</reference>
<evidence type="ECO:0000256" key="2">
    <source>
        <dbReference type="ARBA" id="ARBA00023136"/>
    </source>
</evidence>
<keyword evidence="3" id="KW-1133">Transmembrane helix</keyword>
<dbReference type="InterPro" id="IPR005311">
    <property type="entry name" value="PBP_dimer"/>
</dbReference>
<dbReference type="Pfam" id="PF03717">
    <property type="entry name" value="PBP_dimer"/>
    <property type="match status" value="1"/>
</dbReference>
<dbReference type="Proteomes" id="UP000266287">
    <property type="component" value="Unassembled WGS sequence"/>
</dbReference>
<gene>
    <name evidence="6" type="ORF">B9J77_04725</name>
</gene>
<comment type="subcellular location">
    <subcellularLocation>
        <location evidence="1">Membrane</location>
    </subcellularLocation>
</comment>
<sequence>MITKWHRFRTIIVLSFVVSVFTGLLYQLYQIQIIRASVLYDKAQRQHNSKVALSPGRGTISDRRGKLLALNVSVDSIYAHPWQIECVAETSAKLSPLLGIPPDEIRRMLRSNQPFVWLARGMDSGKGEKVRELNLKGVGYLKEAKRFYPHRELASHILGFVNIDEVGLEGGEFYYDRYLRGESGWHYLTVDGRGREIIPFFAENLSPSRGHHLILTIDVVVQHIVERELNATIQRYGARAGSIIVIDPFSGEILAMANYPFFDPNQFHAYQPQKRRNRAITDLFEPGSTFKVFTAAAALEEGAYNPNDKIFVEHGFYQFGSHIISDVNPRGWLTFSEVVEVSSNIGAAKIARTLGRETLYRYIRLFGFGSLTGVDFPGEIRGILRSSLKWSEICMGTISFGQGIGVTSVQLAAATSAIANGGVLIRPRLAISVVDDEGYPIKKFSSSSKRIISAGTADQLTNIMVDVVERGTARRAAVSGYQVAGKTGTAQKFIDGRFSDTHFTLLFIGYLPAERPEVAIVVVIDEPQYDRRSGVVAAELFQRVAEQTMSYLRVTGKMNAGK</sequence>
<evidence type="ECO:0000313" key="6">
    <source>
        <dbReference type="EMBL" id="RIH99764.1"/>
    </source>
</evidence>
<evidence type="ECO:0000256" key="1">
    <source>
        <dbReference type="ARBA" id="ARBA00004370"/>
    </source>
</evidence>
<dbReference type="Gene3D" id="3.90.1310.10">
    <property type="entry name" value="Penicillin-binding protein 2a (Domain 2)"/>
    <property type="match status" value="1"/>
</dbReference>
<evidence type="ECO:0000256" key="3">
    <source>
        <dbReference type="SAM" id="Phobius"/>
    </source>
</evidence>
<feature type="transmembrane region" description="Helical" evidence="3">
    <location>
        <begin position="12"/>
        <end position="29"/>
    </location>
</feature>
<name>A0A399FU01_UNCN2</name>